<dbReference type="RefSeq" id="WP_154528082.1">
    <property type="nucleotide sequence ID" value="NZ_JAXDZJ010000101.1"/>
</dbReference>
<dbReference type="Pfam" id="PF09674">
    <property type="entry name" value="DUF2400"/>
    <property type="match status" value="1"/>
</dbReference>
<sequence length="273" mass="30800">MTPRHKRLALYLEELYERCNRRELVSPDPLQFLYRYEAPEDREIAALVASSLAYGRVATILKSVETVLGALAPSPRAAVEQGGETRWRETFASFRHRFTDGADVAALLDGARRVVSRWGSLGGCLISARRECGSLTGALDFLIAALENGRPSSLLCRPQRGSACKRHFLMLRWLVRRDEVDPGGWDGLDPAELTVPLDTHMYAVCRSLRFTRRRAADLKTAQEVTQAFARLSPRDPTRYDFALTRFGIRADMEQEALLAECRARSTKERVETK</sequence>
<reference evidence="1 2" key="1">
    <citation type="submission" date="2019-08" db="EMBL/GenBank/DDBJ databases">
        <title>In-depth cultivation of the pig gut microbiome towards novel bacterial diversity and tailored functional studies.</title>
        <authorList>
            <person name="Wylensek D."/>
            <person name="Hitch T.C.A."/>
            <person name="Clavel T."/>
        </authorList>
    </citation>
    <scope>NUCLEOTIDE SEQUENCE [LARGE SCALE GENOMIC DNA]</scope>
    <source>
        <strain evidence="1 2">SM-530-WT-4B</strain>
    </source>
</reference>
<protein>
    <submittedName>
        <fullName evidence="1">TIGR02757 family protein</fullName>
    </submittedName>
</protein>
<proteinExistence type="predicted"/>
<evidence type="ECO:0000313" key="1">
    <source>
        <dbReference type="EMBL" id="MST54975.1"/>
    </source>
</evidence>
<dbReference type="AlphaFoldDB" id="A0A6L5YA23"/>
<evidence type="ECO:0000313" key="2">
    <source>
        <dbReference type="Proteomes" id="UP000473699"/>
    </source>
</evidence>
<dbReference type="Proteomes" id="UP000473699">
    <property type="component" value="Unassembled WGS sequence"/>
</dbReference>
<dbReference type="NCBIfam" id="TIGR02757">
    <property type="entry name" value="TIGR02757 family protein"/>
    <property type="match status" value="1"/>
</dbReference>
<gene>
    <name evidence="1" type="ORF">FYJ74_02770</name>
</gene>
<dbReference type="InterPro" id="IPR014127">
    <property type="entry name" value="CHP02757"/>
</dbReference>
<dbReference type="EMBL" id="VUNH01000002">
    <property type="protein sequence ID" value="MST54975.1"/>
    <property type="molecule type" value="Genomic_DNA"/>
</dbReference>
<name>A0A6L5YA23_9BACT</name>
<dbReference type="GeneID" id="90985790"/>
<accession>A0A6L5YA23</accession>
<keyword evidence="2" id="KW-1185">Reference proteome</keyword>
<organism evidence="1 2">
    <name type="scientific">Pyramidobacter porci</name>
    <dbReference type="NCBI Taxonomy" id="2605789"/>
    <lineage>
        <taxon>Bacteria</taxon>
        <taxon>Thermotogati</taxon>
        <taxon>Synergistota</taxon>
        <taxon>Synergistia</taxon>
        <taxon>Synergistales</taxon>
        <taxon>Dethiosulfovibrionaceae</taxon>
        <taxon>Pyramidobacter</taxon>
    </lineage>
</organism>
<comment type="caution">
    <text evidence="1">The sequence shown here is derived from an EMBL/GenBank/DDBJ whole genome shotgun (WGS) entry which is preliminary data.</text>
</comment>